<dbReference type="Pfam" id="PF02589">
    <property type="entry name" value="LUD_dom"/>
    <property type="match status" value="1"/>
</dbReference>
<evidence type="ECO:0000313" key="2">
    <source>
        <dbReference type="EMBL" id="RRB04752.1"/>
    </source>
</evidence>
<proteinExistence type="predicted"/>
<dbReference type="OrthoDB" id="9794157at2"/>
<dbReference type="InterPro" id="IPR024185">
    <property type="entry name" value="FTHF_cligase-like_sf"/>
</dbReference>
<accession>A0A3P1BUR9</accession>
<dbReference type="InterPro" id="IPR037171">
    <property type="entry name" value="NagB/RpiA_transferase-like"/>
</dbReference>
<name>A0A3P1BUR9_9BACT</name>
<dbReference type="InterPro" id="IPR003741">
    <property type="entry name" value="LUD_dom"/>
</dbReference>
<dbReference type="AlphaFoldDB" id="A0A3P1BUR9"/>
<dbReference type="RefSeq" id="WP_124875788.1">
    <property type="nucleotide sequence ID" value="NZ_RQJO01000008.1"/>
</dbReference>
<gene>
    <name evidence="2" type="ORF">EHT25_14900</name>
</gene>
<protein>
    <submittedName>
        <fullName evidence="2">Lactate utilization protein B/C</fullName>
    </submittedName>
</protein>
<comment type="caution">
    <text evidence="2">The sequence shown here is derived from an EMBL/GenBank/DDBJ whole genome shotgun (WGS) entry which is preliminary data.</text>
</comment>
<dbReference type="EMBL" id="RQJO01000008">
    <property type="protein sequence ID" value="RRB04752.1"/>
    <property type="molecule type" value="Genomic_DNA"/>
</dbReference>
<sequence length="194" mass="20812">MNTRESILAAVLKNQPPASPLPDISAFKGSRQDVVDNYQAVFTSIGGIVHVVNSFAEINDRIRANFDPTKRIITTLPAMAGYVELMSATADPRTFDDVELAVIDAQLAVAENGAVWLPEQHMGQRIIPYICQHLAVVVPAEIIVPTLHEAYAQIGAGDYGFAAFIGGPSKTADIEQALVMGAHGPITMTVFILV</sequence>
<dbReference type="PANTHER" id="PTHR43682:SF1">
    <property type="entry name" value="LACTATE UTILIZATION PROTEIN C"/>
    <property type="match status" value="1"/>
</dbReference>
<evidence type="ECO:0000313" key="3">
    <source>
        <dbReference type="Proteomes" id="UP000271925"/>
    </source>
</evidence>
<dbReference type="PANTHER" id="PTHR43682">
    <property type="entry name" value="LACTATE UTILIZATION PROTEIN C"/>
    <property type="match status" value="1"/>
</dbReference>
<dbReference type="SUPFAM" id="SSF100950">
    <property type="entry name" value="NagB/RpiA/CoA transferase-like"/>
    <property type="match status" value="1"/>
</dbReference>
<keyword evidence="3" id="KW-1185">Reference proteome</keyword>
<dbReference type="Gene3D" id="3.40.50.10420">
    <property type="entry name" value="NagB/RpiA/CoA transferase-like"/>
    <property type="match status" value="1"/>
</dbReference>
<organism evidence="2 3">
    <name type="scientific">Larkinella rosea</name>
    <dbReference type="NCBI Taxonomy" id="2025312"/>
    <lineage>
        <taxon>Bacteria</taxon>
        <taxon>Pseudomonadati</taxon>
        <taxon>Bacteroidota</taxon>
        <taxon>Cytophagia</taxon>
        <taxon>Cytophagales</taxon>
        <taxon>Spirosomataceae</taxon>
        <taxon>Larkinella</taxon>
    </lineage>
</organism>
<evidence type="ECO:0000259" key="1">
    <source>
        <dbReference type="Pfam" id="PF02589"/>
    </source>
</evidence>
<reference evidence="2 3" key="1">
    <citation type="submission" date="2018-11" db="EMBL/GenBank/DDBJ databases">
        <authorList>
            <person name="Zhou Z."/>
            <person name="Wang G."/>
        </authorList>
    </citation>
    <scope>NUCLEOTIDE SEQUENCE [LARGE SCALE GENOMIC DNA]</scope>
    <source>
        <strain evidence="2 3">KCTC52004</strain>
    </source>
</reference>
<dbReference type="Proteomes" id="UP000271925">
    <property type="component" value="Unassembled WGS sequence"/>
</dbReference>
<feature type="domain" description="LUD" evidence="1">
    <location>
        <begin position="94"/>
        <end position="193"/>
    </location>
</feature>